<dbReference type="GO" id="GO:0045944">
    <property type="term" value="P:positive regulation of transcription by RNA polymerase II"/>
    <property type="evidence" value="ECO:0007669"/>
    <property type="project" value="TreeGrafter"/>
</dbReference>
<feature type="compositionally biased region" description="Low complexity" evidence="5">
    <location>
        <begin position="687"/>
        <end position="703"/>
    </location>
</feature>
<evidence type="ECO:0000313" key="7">
    <source>
        <dbReference type="EMBL" id="KAF4697297.1"/>
    </source>
</evidence>
<feature type="region of interest" description="Disordered" evidence="5">
    <location>
        <begin position="887"/>
        <end position="1030"/>
    </location>
</feature>
<evidence type="ECO:0000256" key="2">
    <source>
        <dbReference type="ARBA" id="ARBA00022771"/>
    </source>
</evidence>
<sequence>MSTPDQQQRSSGYNMDEHDEQGKRRTPVSSSPSDHDANQGGDDTQQNRKATNIDNDQQLQQHKDGGDDAPESAVKSAASPPKMDNPDLQAMVNKVWPALMTEVEKKSTSMEQDLIKRHNIRMMNEMQEVVRQIKIAKVRNDEVLRAYHAKHGELTRAVTDVVEKQQSLSNDLEDVKRKMAQLKQELTLRCGQNTEQLAQLKHTVFTAWQKEKSDVQQRVTQLYRSDLALVLQQCEMKLKENHSQVIGLKKQLRKLTAKVEGGGDDDDDANADMVSDEDDATDAPSFDLTKILHESKMDTNQQQPPIDKQQQQASSSSVTASTASVVTPSGGAGGSTGGLTVSTPSSAHQLTATTAKQQQQQQTATQQLLQQQIAAAAAAHQQAPSSSSSAAATAPFVPGQQQHQQPTATSQQPGPSSSSAAAAAAAGGGMSNISKSIAEVLNRSSNPAATQSGIAQLMANLPRQQQIQLQLLVQQQQQARQQAQLAAAAAAQQQARANAKAVLQHQQQQQVKTQQATGQEWGGMIQALANKLGTQVPTQQQQQGQGSSVPSSSATPSPIPSAAAGGTTQATKAAPGATPCPFFTTFGWCKFGDKCRYLHTSTGREPLRHLPPAMIAQLQQQLSAQVQSGQITGSVGLTQAIAASARQGAQHAAASAAAAAAAQQRHTPPPSDQATAARPQQQQHQGASNASTPTASATAQQQQQQSLMAAQIASQQEAMNMGRAKAKTLPCKFHLMGRCAYGDRCAYNHEISAATAAGAPSTPQQHATAASSSQQQHPHVSERYLDQVLGNLEQQQSRHRQGADAPSTARSSGGFGSGFAGLHLPTGTQADVTAQAAAKAWGTTGLSNAAWATNAASAAITSTATAAAAAAVPSSASSLASSAAAAKGGSRANVHHQSSTKPHQQQQPSTATSSTNAPPPGIGRSTRDDDNKHHHHHEEDMGIRDGEDDTEYDQWNAMTFDLGDDPAPSSSTAAGGAGAAGNSAQSSDFSGPPPGLGIKKGGDLPPPPGLAAASSNDNTNNNNNNNNKKK</sequence>
<dbReference type="GO" id="GO:0016592">
    <property type="term" value="C:mediator complex"/>
    <property type="evidence" value="ECO:0007669"/>
    <property type="project" value="TreeGrafter"/>
</dbReference>
<evidence type="ECO:0000256" key="4">
    <source>
        <dbReference type="PROSITE-ProRule" id="PRU00723"/>
    </source>
</evidence>
<feature type="compositionally biased region" description="Low complexity" evidence="5">
    <location>
        <begin position="1016"/>
        <end position="1030"/>
    </location>
</feature>
<feature type="compositionally biased region" description="Low complexity" evidence="5">
    <location>
        <begin position="654"/>
        <end position="666"/>
    </location>
</feature>
<dbReference type="InterPro" id="IPR051647">
    <property type="entry name" value="Mediator_comp_sub12"/>
</dbReference>
<dbReference type="OrthoDB" id="447241at2759"/>
<dbReference type="GO" id="GO:0003713">
    <property type="term" value="F:transcription coactivator activity"/>
    <property type="evidence" value="ECO:0007669"/>
    <property type="project" value="TreeGrafter"/>
</dbReference>
<dbReference type="PANTHER" id="PTHR46007:SF8">
    <property type="entry name" value="C2H2-TYPE DOMAIN-CONTAINING PROTEIN"/>
    <property type="match status" value="1"/>
</dbReference>
<keyword evidence="2 4" id="KW-0863">Zinc-finger</keyword>
<keyword evidence="3 4" id="KW-0862">Zinc</keyword>
<evidence type="ECO:0000256" key="1">
    <source>
        <dbReference type="ARBA" id="ARBA00022723"/>
    </source>
</evidence>
<name>A0A7J6PN24_PEROL</name>
<dbReference type="AlphaFoldDB" id="A0A7J6PN24"/>
<feature type="domain" description="C3H1-type" evidence="6">
    <location>
        <begin position="574"/>
        <end position="602"/>
    </location>
</feature>
<feature type="compositionally biased region" description="Low complexity" evidence="5">
    <location>
        <begin position="969"/>
        <end position="987"/>
    </location>
</feature>
<feature type="compositionally biased region" description="Polar residues" evidence="5">
    <location>
        <begin position="41"/>
        <end position="60"/>
    </location>
</feature>
<dbReference type="GO" id="GO:0008270">
    <property type="term" value="F:zinc ion binding"/>
    <property type="evidence" value="ECO:0007669"/>
    <property type="project" value="UniProtKB-KW"/>
</dbReference>
<feature type="domain" description="C3H1-type" evidence="6">
    <location>
        <begin position="725"/>
        <end position="752"/>
    </location>
</feature>
<feature type="compositionally biased region" description="Polar residues" evidence="5">
    <location>
        <begin position="1"/>
        <end position="13"/>
    </location>
</feature>
<evidence type="ECO:0000259" key="6">
    <source>
        <dbReference type="PROSITE" id="PS50103"/>
    </source>
</evidence>
<comment type="caution">
    <text evidence="7">The sequence shown here is derived from an EMBL/GenBank/DDBJ whole genome shotgun (WGS) entry which is preliminary data.</text>
</comment>
<feature type="compositionally biased region" description="Low complexity" evidence="5">
    <location>
        <begin position="338"/>
        <end position="358"/>
    </location>
</feature>
<feature type="zinc finger region" description="C3H1-type" evidence="4">
    <location>
        <begin position="725"/>
        <end position="752"/>
    </location>
</feature>
<feature type="region of interest" description="Disordered" evidence="5">
    <location>
        <begin position="297"/>
        <end position="358"/>
    </location>
</feature>
<keyword evidence="1 4" id="KW-0479">Metal-binding</keyword>
<dbReference type="SMART" id="SM00356">
    <property type="entry name" value="ZnF_C3H1"/>
    <property type="match status" value="2"/>
</dbReference>
<organism evidence="7 8">
    <name type="scientific">Perkinsus olseni</name>
    <name type="common">Perkinsus atlanticus</name>
    <dbReference type="NCBI Taxonomy" id="32597"/>
    <lineage>
        <taxon>Eukaryota</taxon>
        <taxon>Sar</taxon>
        <taxon>Alveolata</taxon>
        <taxon>Perkinsozoa</taxon>
        <taxon>Perkinsea</taxon>
        <taxon>Perkinsida</taxon>
        <taxon>Perkinsidae</taxon>
        <taxon>Perkinsus</taxon>
    </lineage>
</organism>
<evidence type="ECO:0000256" key="5">
    <source>
        <dbReference type="SAM" id="MobiDB-lite"/>
    </source>
</evidence>
<dbReference type="Proteomes" id="UP000541610">
    <property type="component" value="Unassembled WGS sequence"/>
</dbReference>
<accession>A0A7J6PN24</accession>
<feature type="region of interest" description="Disordered" evidence="5">
    <location>
        <begin position="793"/>
        <end position="822"/>
    </location>
</feature>
<protein>
    <recommendedName>
        <fullName evidence="6">C3H1-type domain-containing protein</fullName>
    </recommendedName>
</protein>
<feature type="region of interest" description="Disordered" evidence="5">
    <location>
        <begin position="259"/>
        <end position="283"/>
    </location>
</feature>
<dbReference type="PANTHER" id="PTHR46007">
    <property type="entry name" value="MEDIATOR OF RNA POLYMERASE II TRANSCRIPTION SUBUNIT 12"/>
    <property type="match status" value="1"/>
</dbReference>
<feature type="compositionally biased region" description="Low complexity" evidence="5">
    <location>
        <begin position="301"/>
        <end position="329"/>
    </location>
</feature>
<dbReference type="PROSITE" id="PS50103">
    <property type="entry name" value="ZF_C3H1"/>
    <property type="match status" value="2"/>
</dbReference>
<dbReference type="EMBL" id="JABANP010000004">
    <property type="protein sequence ID" value="KAF4697297.1"/>
    <property type="molecule type" value="Genomic_DNA"/>
</dbReference>
<evidence type="ECO:0000313" key="8">
    <source>
        <dbReference type="Proteomes" id="UP000541610"/>
    </source>
</evidence>
<proteinExistence type="predicted"/>
<dbReference type="SUPFAM" id="SSF90229">
    <property type="entry name" value="CCCH zinc finger"/>
    <property type="match status" value="2"/>
</dbReference>
<dbReference type="InterPro" id="IPR036855">
    <property type="entry name" value="Znf_CCCH_sf"/>
</dbReference>
<feature type="region of interest" description="Disordered" evidence="5">
    <location>
        <begin position="533"/>
        <end position="576"/>
    </location>
</feature>
<feature type="compositionally biased region" description="Acidic residues" evidence="5">
    <location>
        <begin position="262"/>
        <end position="281"/>
    </location>
</feature>
<reference evidence="7 8" key="1">
    <citation type="submission" date="2020-04" db="EMBL/GenBank/DDBJ databases">
        <title>Perkinsus olseni comparative genomics.</title>
        <authorList>
            <person name="Bogema D.R."/>
        </authorList>
    </citation>
    <scope>NUCLEOTIDE SEQUENCE [LARGE SCALE GENOMIC DNA]</scope>
    <source>
        <strain evidence="7">00978-12</strain>
    </source>
</reference>
<feature type="region of interest" description="Disordered" evidence="5">
    <location>
        <begin position="654"/>
        <end position="703"/>
    </location>
</feature>
<feature type="region of interest" description="Disordered" evidence="5">
    <location>
        <begin position="379"/>
        <end position="425"/>
    </location>
</feature>
<feature type="compositionally biased region" description="Polar residues" evidence="5">
    <location>
        <begin position="672"/>
        <end position="686"/>
    </location>
</feature>
<feature type="region of interest" description="Disordered" evidence="5">
    <location>
        <begin position="757"/>
        <end position="780"/>
    </location>
</feature>
<dbReference type="Gene3D" id="4.10.1000.10">
    <property type="entry name" value="Zinc finger, CCCH-type"/>
    <property type="match status" value="1"/>
</dbReference>
<gene>
    <name evidence="7" type="ORF">FOZ60_009920</name>
</gene>
<feature type="region of interest" description="Disordered" evidence="5">
    <location>
        <begin position="1"/>
        <end position="87"/>
    </location>
</feature>
<dbReference type="InterPro" id="IPR000571">
    <property type="entry name" value="Znf_CCCH"/>
</dbReference>
<feature type="compositionally biased region" description="Basic and acidic residues" evidence="5">
    <location>
        <begin position="925"/>
        <end position="945"/>
    </location>
</feature>
<feature type="compositionally biased region" description="Low complexity" evidence="5">
    <location>
        <begin position="757"/>
        <end position="778"/>
    </location>
</feature>
<evidence type="ECO:0000256" key="3">
    <source>
        <dbReference type="ARBA" id="ARBA00022833"/>
    </source>
</evidence>
<dbReference type="Pfam" id="PF00642">
    <property type="entry name" value="zf-CCCH"/>
    <property type="match status" value="2"/>
</dbReference>
<feature type="zinc finger region" description="C3H1-type" evidence="4">
    <location>
        <begin position="574"/>
        <end position="602"/>
    </location>
</feature>
<feature type="compositionally biased region" description="Low complexity" evidence="5">
    <location>
        <begin position="904"/>
        <end position="916"/>
    </location>
</feature>